<feature type="transmembrane region" description="Helical" evidence="6">
    <location>
        <begin position="79"/>
        <end position="102"/>
    </location>
</feature>
<evidence type="ECO:0000256" key="6">
    <source>
        <dbReference type="SAM" id="Phobius"/>
    </source>
</evidence>
<evidence type="ECO:0000256" key="3">
    <source>
        <dbReference type="ARBA" id="ARBA00022692"/>
    </source>
</evidence>
<reference evidence="7 8" key="1">
    <citation type="submission" date="2019-03" db="EMBL/GenBank/DDBJ databases">
        <title>Draft Genome Sequence of Desulfosporosinus fructosivorans Strain 63.6F, Isolated from Marine Sediment in the Baltic Sea.</title>
        <authorList>
            <person name="Hausmann B."/>
            <person name="Vandieken V."/>
            <person name="Pjevac P."/>
            <person name="Schreck K."/>
            <person name="Herbold C.W."/>
            <person name="Loy A."/>
        </authorList>
    </citation>
    <scope>NUCLEOTIDE SEQUENCE [LARGE SCALE GENOMIC DNA]</scope>
    <source>
        <strain evidence="7 8">63.6F</strain>
    </source>
</reference>
<organism evidence="7 8">
    <name type="scientific">Desulfosporosinus fructosivorans</name>
    <dbReference type="NCBI Taxonomy" id="2018669"/>
    <lineage>
        <taxon>Bacteria</taxon>
        <taxon>Bacillati</taxon>
        <taxon>Bacillota</taxon>
        <taxon>Clostridia</taxon>
        <taxon>Eubacteriales</taxon>
        <taxon>Desulfitobacteriaceae</taxon>
        <taxon>Desulfosporosinus</taxon>
    </lineage>
</organism>
<dbReference type="GO" id="GO:0005886">
    <property type="term" value="C:plasma membrane"/>
    <property type="evidence" value="ECO:0007669"/>
    <property type="project" value="UniProtKB-SubCell"/>
</dbReference>
<dbReference type="InterPro" id="IPR001851">
    <property type="entry name" value="ABC_transp_permease"/>
</dbReference>
<evidence type="ECO:0000256" key="2">
    <source>
        <dbReference type="ARBA" id="ARBA00022475"/>
    </source>
</evidence>
<dbReference type="GO" id="GO:0015658">
    <property type="term" value="F:branched-chain amino acid transmembrane transporter activity"/>
    <property type="evidence" value="ECO:0007669"/>
    <property type="project" value="InterPro"/>
</dbReference>
<keyword evidence="4 6" id="KW-1133">Transmembrane helix</keyword>
<dbReference type="CDD" id="cd06581">
    <property type="entry name" value="TM_PBP1_LivM_like"/>
    <property type="match status" value="1"/>
</dbReference>
<evidence type="ECO:0000256" key="1">
    <source>
        <dbReference type="ARBA" id="ARBA00004651"/>
    </source>
</evidence>
<keyword evidence="5 6" id="KW-0472">Membrane</keyword>
<dbReference type="EMBL" id="SPQQ01000001">
    <property type="protein sequence ID" value="TGE39751.1"/>
    <property type="molecule type" value="Genomic_DNA"/>
</dbReference>
<dbReference type="AlphaFoldDB" id="A0A4Z0R971"/>
<dbReference type="Pfam" id="PF02653">
    <property type="entry name" value="BPD_transp_2"/>
    <property type="match status" value="1"/>
</dbReference>
<gene>
    <name evidence="7" type="ORF">E4K67_01790</name>
</gene>
<feature type="transmembrane region" description="Helical" evidence="6">
    <location>
        <begin position="246"/>
        <end position="268"/>
    </location>
</feature>
<feature type="transmembrane region" description="Helical" evidence="6">
    <location>
        <begin position="109"/>
        <end position="130"/>
    </location>
</feature>
<dbReference type="PANTHER" id="PTHR30482">
    <property type="entry name" value="HIGH-AFFINITY BRANCHED-CHAIN AMINO ACID TRANSPORT SYSTEM PERMEASE"/>
    <property type="match status" value="1"/>
</dbReference>
<dbReference type="Proteomes" id="UP000298460">
    <property type="component" value="Unassembled WGS sequence"/>
</dbReference>
<evidence type="ECO:0000256" key="4">
    <source>
        <dbReference type="ARBA" id="ARBA00022989"/>
    </source>
</evidence>
<keyword evidence="8" id="KW-1185">Reference proteome</keyword>
<evidence type="ECO:0000313" key="8">
    <source>
        <dbReference type="Proteomes" id="UP000298460"/>
    </source>
</evidence>
<dbReference type="OrthoDB" id="9789927at2"/>
<dbReference type="PANTHER" id="PTHR30482:SF17">
    <property type="entry name" value="ABC TRANSPORTER ATP-BINDING PROTEIN"/>
    <property type="match status" value="1"/>
</dbReference>
<sequence length="320" mass="35233">MRKNYKLWALIISILLLAAIPLVVDQFFITMLIRIMYFGLLSVAFTFLAGQLGLFSLMVPVFMGISAYTIAILESKEILLFPYSVLVALGIILAFAALAGFLVNRSKEVYFLMLTLVLGQLVWAIVLQWVSLTKGTNGISGIEVPHLWGLGQGSNVGFYYYTLAVFSLVVLGLTAIMRSSFGLKLRGIRESESRMIMLGYNVALLKWAAFMISSFIAGLAGIFYVYYSGLINPDSISLNSANQVMIASIFGGVNSIIGAILGTGIIKTLEIVLSGSTQRYLLIIGILFLVVIMFAPKGVIDIMERVMNKLWKGSPYDKRR</sequence>
<accession>A0A4Z0R971</accession>
<comment type="subcellular location">
    <subcellularLocation>
        <location evidence="1">Cell membrane</location>
        <topology evidence="1">Multi-pass membrane protein</topology>
    </subcellularLocation>
</comment>
<feature type="transmembrane region" description="Helical" evidence="6">
    <location>
        <begin position="198"/>
        <end position="226"/>
    </location>
</feature>
<keyword evidence="2" id="KW-1003">Cell membrane</keyword>
<dbReference type="RefSeq" id="WP_135544690.1">
    <property type="nucleotide sequence ID" value="NZ_SPQQ01000001.1"/>
</dbReference>
<comment type="caution">
    <text evidence="7">The sequence shown here is derived from an EMBL/GenBank/DDBJ whole genome shotgun (WGS) entry which is preliminary data.</text>
</comment>
<feature type="transmembrane region" description="Helical" evidence="6">
    <location>
        <begin position="280"/>
        <end position="300"/>
    </location>
</feature>
<evidence type="ECO:0000313" key="7">
    <source>
        <dbReference type="EMBL" id="TGE39751.1"/>
    </source>
</evidence>
<proteinExistence type="predicted"/>
<name>A0A4Z0R971_9FIRM</name>
<dbReference type="InterPro" id="IPR043428">
    <property type="entry name" value="LivM-like"/>
</dbReference>
<evidence type="ECO:0000256" key="5">
    <source>
        <dbReference type="ARBA" id="ARBA00023136"/>
    </source>
</evidence>
<keyword evidence="3 6" id="KW-0812">Transmembrane</keyword>
<protein>
    <submittedName>
        <fullName evidence="7">Branched-chain amino acid ABC transporter permease</fullName>
    </submittedName>
</protein>
<feature type="transmembrane region" description="Helical" evidence="6">
    <location>
        <begin position="54"/>
        <end position="73"/>
    </location>
</feature>
<feature type="transmembrane region" description="Helical" evidence="6">
    <location>
        <begin position="158"/>
        <end position="177"/>
    </location>
</feature>